<keyword evidence="7 12" id="KW-0378">Hydrolase</keyword>
<dbReference type="PANTHER" id="PTHR10127">
    <property type="entry name" value="DISCOIDIN, CUB, EGF, LAMININ , AND ZINC METALLOPROTEASE DOMAIN CONTAINING"/>
    <property type="match status" value="1"/>
</dbReference>
<feature type="binding site" evidence="12">
    <location>
        <position position="166"/>
    </location>
    <ligand>
        <name>Zn(2+)</name>
        <dbReference type="ChEBI" id="CHEBI:29105"/>
        <note>catalytic</note>
    </ligand>
</feature>
<dbReference type="InterPro" id="IPR001506">
    <property type="entry name" value="Peptidase_M12A"/>
</dbReference>
<feature type="active site" evidence="12">
    <location>
        <position position="167"/>
    </location>
</feature>
<dbReference type="GeneID" id="9938368"/>
<evidence type="ECO:0000256" key="9">
    <source>
        <dbReference type="ARBA" id="ARBA00023049"/>
    </source>
</evidence>
<keyword evidence="9 12" id="KW-0482">Metalloprotease</keyword>
<dbReference type="CDD" id="cd04280">
    <property type="entry name" value="ZnMc_astacin_like"/>
    <property type="match status" value="1"/>
</dbReference>
<evidence type="ECO:0000313" key="15">
    <source>
        <dbReference type="EMBL" id="EFO27488.1"/>
    </source>
</evidence>
<dbReference type="InterPro" id="IPR017050">
    <property type="entry name" value="Metallopeptidase_nem"/>
</dbReference>
<dbReference type="EC" id="3.4.24.-" evidence="13"/>
<dbReference type="InterPro" id="IPR006026">
    <property type="entry name" value="Peptidase_Metallo"/>
</dbReference>
<evidence type="ECO:0000256" key="4">
    <source>
        <dbReference type="ARBA" id="ARBA00022670"/>
    </source>
</evidence>
<name>A0A1S0U9X5_LOALO</name>
<evidence type="ECO:0000256" key="12">
    <source>
        <dbReference type="PROSITE-ProRule" id="PRU01211"/>
    </source>
</evidence>
<dbReference type="RefSeq" id="XP_003136587.1">
    <property type="nucleotide sequence ID" value="XM_003136539.1"/>
</dbReference>
<keyword evidence="4 12" id="KW-0645">Protease</keyword>
<comment type="caution">
    <text evidence="12">Lacks conserved residue(s) required for the propagation of feature annotation.</text>
</comment>
<evidence type="ECO:0000256" key="8">
    <source>
        <dbReference type="ARBA" id="ARBA00022833"/>
    </source>
</evidence>
<feature type="binding site" evidence="12">
    <location>
        <position position="170"/>
    </location>
    <ligand>
        <name>Zn(2+)</name>
        <dbReference type="ChEBI" id="CHEBI:29105"/>
        <note>catalytic</note>
    </ligand>
</feature>
<dbReference type="OMA" id="WQNLIRT"/>
<dbReference type="PRINTS" id="PR00480">
    <property type="entry name" value="ASTACIN"/>
</dbReference>
<dbReference type="KEGG" id="loa:LOAG_00999"/>
<dbReference type="Gene3D" id="3.40.390.10">
    <property type="entry name" value="Collagenase (Catalytic Domain)"/>
    <property type="match status" value="1"/>
</dbReference>
<keyword evidence="11" id="KW-0325">Glycoprotein</keyword>
<dbReference type="InterPro" id="IPR024079">
    <property type="entry name" value="MetalloPept_cat_dom_sf"/>
</dbReference>
<dbReference type="FunFam" id="3.40.390.10:FF:000028">
    <property type="entry name" value="Zinc metalloproteinase"/>
    <property type="match status" value="1"/>
</dbReference>
<dbReference type="GO" id="GO:0008270">
    <property type="term" value="F:zinc ion binding"/>
    <property type="evidence" value="ECO:0007669"/>
    <property type="project" value="UniProtKB-UniRule"/>
</dbReference>
<evidence type="ECO:0000256" key="11">
    <source>
        <dbReference type="ARBA" id="ARBA00023180"/>
    </source>
</evidence>
<keyword evidence="8 12" id="KW-0862">Zinc</keyword>
<dbReference type="GO" id="GO:0005576">
    <property type="term" value="C:extracellular region"/>
    <property type="evidence" value="ECO:0007669"/>
    <property type="project" value="UniProtKB-SubCell"/>
</dbReference>
<comment type="subcellular location">
    <subcellularLocation>
        <location evidence="1">Secreted</location>
    </subcellularLocation>
</comment>
<gene>
    <name evidence="15" type="ORF">LOAG_00999</name>
</gene>
<comment type="cofactor">
    <cofactor evidence="12 13">
        <name>Zn(2+)</name>
        <dbReference type="ChEBI" id="CHEBI:29105"/>
    </cofactor>
    <text evidence="12 13">Binds 1 zinc ion per subunit.</text>
</comment>
<dbReference type="GO" id="GO:0018996">
    <property type="term" value="P:molting cycle, collagen and cuticulin-based cuticle"/>
    <property type="evidence" value="ECO:0007669"/>
    <property type="project" value="InterPro"/>
</dbReference>
<dbReference type="SMART" id="SM00235">
    <property type="entry name" value="ZnMc"/>
    <property type="match status" value="1"/>
</dbReference>
<protein>
    <recommendedName>
        <fullName evidence="13">Metalloendopeptidase</fullName>
        <ecNumber evidence="13">3.4.24.-</ecNumber>
    </recommendedName>
</protein>
<evidence type="ECO:0000256" key="3">
    <source>
        <dbReference type="ARBA" id="ARBA00022536"/>
    </source>
</evidence>
<evidence type="ECO:0000256" key="2">
    <source>
        <dbReference type="ARBA" id="ARBA00022525"/>
    </source>
</evidence>
<evidence type="ECO:0000256" key="6">
    <source>
        <dbReference type="ARBA" id="ARBA00022729"/>
    </source>
</evidence>
<evidence type="ECO:0000256" key="5">
    <source>
        <dbReference type="ARBA" id="ARBA00022723"/>
    </source>
</evidence>
<keyword evidence="6" id="KW-0732">Signal</keyword>
<dbReference type="SUPFAM" id="SSF55486">
    <property type="entry name" value="Metalloproteases ('zincins'), catalytic domain"/>
    <property type="match status" value="1"/>
</dbReference>
<feature type="domain" description="Peptidase M12A" evidence="14">
    <location>
        <begin position="80"/>
        <end position="270"/>
    </location>
</feature>
<dbReference type="EMBL" id="JH712086">
    <property type="protein sequence ID" value="EFO27488.1"/>
    <property type="molecule type" value="Genomic_DNA"/>
</dbReference>
<dbReference type="OrthoDB" id="431034at2759"/>
<dbReference type="AlphaFoldDB" id="A0A1S0U9X5"/>
<keyword evidence="5 12" id="KW-0479">Metal-binding</keyword>
<accession>A0A1S0U9X5</accession>
<dbReference type="InParanoid" id="A0A1S0U9X5"/>
<dbReference type="InterPro" id="IPR034035">
    <property type="entry name" value="Astacin-like_dom"/>
</dbReference>
<dbReference type="Pfam" id="PF01400">
    <property type="entry name" value="Astacin"/>
    <property type="match status" value="1"/>
</dbReference>
<keyword evidence="10" id="KW-1015">Disulfide bond</keyword>
<organism evidence="15">
    <name type="scientific">Loa loa</name>
    <name type="common">Eye worm</name>
    <name type="synonym">Filaria loa</name>
    <dbReference type="NCBI Taxonomy" id="7209"/>
    <lineage>
        <taxon>Eukaryota</taxon>
        <taxon>Metazoa</taxon>
        <taxon>Ecdysozoa</taxon>
        <taxon>Nematoda</taxon>
        <taxon>Chromadorea</taxon>
        <taxon>Rhabditida</taxon>
        <taxon>Spirurina</taxon>
        <taxon>Spiruromorpha</taxon>
        <taxon>Filarioidea</taxon>
        <taxon>Onchocercidae</taxon>
        <taxon>Loa</taxon>
    </lineage>
</organism>
<keyword evidence="3" id="KW-0245">EGF-like domain</keyword>
<dbReference type="PIRSF" id="PIRSF036365">
    <property type="entry name" value="Astacin_nematoda"/>
    <property type="match status" value="1"/>
</dbReference>
<evidence type="ECO:0000259" key="14">
    <source>
        <dbReference type="PROSITE" id="PS51864"/>
    </source>
</evidence>
<keyword evidence="2" id="KW-0964">Secreted</keyword>
<dbReference type="GO" id="GO:0006508">
    <property type="term" value="P:proteolysis"/>
    <property type="evidence" value="ECO:0007669"/>
    <property type="project" value="UniProtKB-KW"/>
</dbReference>
<evidence type="ECO:0000256" key="13">
    <source>
        <dbReference type="RuleBase" id="RU361183"/>
    </source>
</evidence>
<evidence type="ECO:0000256" key="7">
    <source>
        <dbReference type="ARBA" id="ARBA00022801"/>
    </source>
</evidence>
<feature type="binding site" evidence="12">
    <location>
        <position position="176"/>
    </location>
    <ligand>
        <name>Zn(2+)</name>
        <dbReference type="ChEBI" id="CHEBI:29105"/>
        <note>catalytic</note>
    </ligand>
</feature>
<proteinExistence type="predicted"/>
<dbReference type="PANTHER" id="PTHR10127:SF831">
    <property type="entry name" value="ZINC METALLOPROTEINASE NAS-37"/>
    <property type="match status" value="1"/>
</dbReference>
<evidence type="ECO:0000256" key="10">
    <source>
        <dbReference type="ARBA" id="ARBA00023157"/>
    </source>
</evidence>
<evidence type="ECO:0000256" key="1">
    <source>
        <dbReference type="ARBA" id="ARBA00004613"/>
    </source>
</evidence>
<reference evidence="15" key="1">
    <citation type="submission" date="2012-04" db="EMBL/GenBank/DDBJ databases">
        <title>The Genome Sequence of Loa loa.</title>
        <authorList>
            <consortium name="The Broad Institute Genome Sequencing Platform"/>
            <consortium name="Broad Institute Genome Sequencing Center for Infectious Disease"/>
            <person name="Nutman T.B."/>
            <person name="Fink D.L."/>
            <person name="Russ C."/>
            <person name="Young S."/>
            <person name="Zeng Q."/>
            <person name="Gargeya S."/>
            <person name="Alvarado L."/>
            <person name="Berlin A."/>
            <person name="Chapman S.B."/>
            <person name="Chen Z."/>
            <person name="Freedman E."/>
            <person name="Gellesch M."/>
            <person name="Goldberg J."/>
            <person name="Griggs A."/>
            <person name="Gujja S."/>
            <person name="Heilman E.R."/>
            <person name="Heiman D."/>
            <person name="Howarth C."/>
            <person name="Mehta T."/>
            <person name="Neiman D."/>
            <person name="Pearson M."/>
            <person name="Roberts A."/>
            <person name="Saif S."/>
            <person name="Shea T."/>
            <person name="Shenoy N."/>
            <person name="Sisk P."/>
            <person name="Stolte C."/>
            <person name="Sykes S."/>
            <person name="White J."/>
            <person name="Yandava C."/>
            <person name="Haas B."/>
            <person name="Henn M.R."/>
            <person name="Nusbaum C."/>
            <person name="Birren B."/>
        </authorList>
    </citation>
    <scope>NUCLEOTIDE SEQUENCE [LARGE SCALE GENOMIC DNA]</scope>
</reference>
<dbReference type="CTD" id="9938368"/>
<dbReference type="PROSITE" id="PS51864">
    <property type="entry name" value="ASTACIN"/>
    <property type="match status" value="1"/>
</dbReference>
<dbReference type="GO" id="GO:0004222">
    <property type="term" value="F:metalloendopeptidase activity"/>
    <property type="evidence" value="ECO:0007669"/>
    <property type="project" value="UniProtKB-UniRule"/>
</dbReference>
<sequence>MTDNHLKRINAQNDNIISNDYAEVRVLLDRYYAITARKYGIYHDYDSKKVSKDLRDIPIDDKTEASINRKEGVVGDLFENDILLTLPQIKALLNEDIKTIKWQNLIRTALYHIETETCIRFKENGGNRNHIYFIQGKGCWSNVGKVGGRQLISIGFGCEAVGIVVHEMLHALGLWHEQSRTDRDNYIWINYANIYPGTQGNFEKRTMINIDNMGLSYDYGSLMHYGPKAFTINYDRYTIETRDRRYQQTIGQREGISFKDAKLINLRYCNDICRYRINCYNGGYTKSK</sequence>